<evidence type="ECO:0000256" key="7">
    <source>
        <dbReference type="SAM" id="Phobius"/>
    </source>
</evidence>
<dbReference type="PANTHER" id="PTHR19256">
    <property type="entry name" value="T-CELL RECEPTOR GAMMA CHAIN"/>
    <property type="match status" value="1"/>
</dbReference>
<protein>
    <recommendedName>
        <fullName evidence="8">Ig-like domain-containing protein</fullName>
    </recommendedName>
</protein>
<dbReference type="Proteomes" id="UP000694522">
    <property type="component" value="Unplaced"/>
</dbReference>
<dbReference type="Gene3D" id="2.60.40.10">
    <property type="entry name" value="Immunoglobulins"/>
    <property type="match status" value="2"/>
</dbReference>
<keyword evidence="3 7" id="KW-1133">Transmembrane helix</keyword>
<evidence type="ECO:0000313" key="9">
    <source>
        <dbReference type="Ensembl" id="ENSACOP00000015972.1"/>
    </source>
</evidence>
<dbReference type="PANTHER" id="PTHR19256:SF65">
    <property type="entry name" value="T CELL RECEPTOR GAMMA CONSTANT 1-RELATED"/>
    <property type="match status" value="1"/>
</dbReference>
<dbReference type="InterPro" id="IPR013783">
    <property type="entry name" value="Ig-like_fold"/>
</dbReference>
<feature type="domain" description="Ig-like" evidence="8">
    <location>
        <begin position="45"/>
        <end position="142"/>
    </location>
</feature>
<dbReference type="SMART" id="SM00407">
    <property type="entry name" value="IGc1"/>
    <property type="match status" value="1"/>
</dbReference>
<accession>A0A8B9FWB9</accession>
<evidence type="ECO:0000256" key="5">
    <source>
        <dbReference type="ARBA" id="ARBA00023170"/>
    </source>
</evidence>
<dbReference type="Pfam" id="PF07686">
    <property type="entry name" value="V-set"/>
    <property type="match status" value="1"/>
</dbReference>
<evidence type="ECO:0000256" key="6">
    <source>
        <dbReference type="ARBA" id="ARBA00023319"/>
    </source>
</evidence>
<feature type="transmembrane region" description="Helical" evidence="7">
    <location>
        <begin position="21"/>
        <end position="41"/>
    </location>
</feature>
<evidence type="ECO:0000313" key="10">
    <source>
        <dbReference type="Proteomes" id="UP000694522"/>
    </source>
</evidence>
<organism evidence="9 10">
    <name type="scientific">Amazona collaria</name>
    <name type="common">yellow-billed parrot</name>
    <dbReference type="NCBI Taxonomy" id="241587"/>
    <lineage>
        <taxon>Eukaryota</taxon>
        <taxon>Metazoa</taxon>
        <taxon>Chordata</taxon>
        <taxon>Craniata</taxon>
        <taxon>Vertebrata</taxon>
        <taxon>Euteleostomi</taxon>
        <taxon>Archelosauria</taxon>
        <taxon>Archosauria</taxon>
        <taxon>Dinosauria</taxon>
        <taxon>Saurischia</taxon>
        <taxon>Theropoda</taxon>
        <taxon>Coelurosauria</taxon>
        <taxon>Aves</taxon>
        <taxon>Neognathae</taxon>
        <taxon>Neoaves</taxon>
        <taxon>Telluraves</taxon>
        <taxon>Australaves</taxon>
        <taxon>Psittaciformes</taxon>
        <taxon>Psittacidae</taxon>
        <taxon>Amazona</taxon>
    </lineage>
</organism>
<dbReference type="InterPro" id="IPR007110">
    <property type="entry name" value="Ig-like_dom"/>
</dbReference>
<dbReference type="GO" id="GO:0016020">
    <property type="term" value="C:membrane"/>
    <property type="evidence" value="ECO:0007669"/>
    <property type="project" value="UniProtKB-SubCell"/>
</dbReference>
<keyword evidence="4 7" id="KW-0472">Membrane</keyword>
<reference evidence="9" key="1">
    <citation type="submission" date="2025-08" db="UniProtKB">
        <authorList>
            <consortium name="Ensembl"/>
        </authorList>
    </citation>
    <scope>IDENTIFICATION</scope>
</reference>
<sequence length="273" mass="31894">MVQDCRYSRLTLYFSAGRDSCFIFFLFSVWKCLFCFLSSFLDGQAQVLLRQRQASITREPTETAQIECVFEGMSRAAFQALYVHWYRHLPSRAPELILFIQTAQAYYDNDSYKNKYSSKKGMNICTFTINDINPNDEGTYYCAYWQNHRTSKPQVACTESCTLSGRLSSAESHTFLSWETNSEILQKEHENQITYVCLVEKFYPEVIRVTWTDEKNEEVTGNVVKGDTWKATENEEYSIGSWLTVPVENKDKKYYCKYEHESQERSLPTQGID</sequence>
<evidence type="ECO:0000256" key="3">
    <source>
        <dbReference type="ARBA" id="ARBA00022989"/>
    </source>
</evidence>
<proteinExistence type="predicted"/>
<feature type="domain" description="Ig-like" evidence="8">
    <location>
        <begin position="153"/>
        <end position="268"/>
    </location>
</feature>
<name>A0A8B9FWB9_9PSIT</name>
<keyword evidence="2 7" id="KW-0812">Transmembrane</keyword>
<dbReference type="SMART" id="SM00409">
    <property type="entry name" value="IG"/>
    <property type="match status" value="1"/>
</dbReference>
<dbReference type="InterPro" id="IPR013106">
    <property type="entry name" value="Ig_V-set"/>
</dbReference>
<keyword evidence="5" id="KW-0675">Receptor</keyword>
<evidence type="ECO:0000256" key="1">
    <source>
        <dbReference type="ARBA" id="ARBA00004370"/>
    </source>
</evidence>
<dbReference type="Ensembl" id="ENSACOT00000016542.1">
    <property type="protein sequence ID" value="ENSACOP00000015972.1"/>
    <property type="gene ID" value="ENSACOG00000011108.1"/>
</dbReference>
<dbReference type="InterPro" id="IPR003597">
    <property type="entry name" value="Ig_C1-set"/>
</dbReference>
<evidence type="ECO:0000256" key="2">
    <source>
        <dbReference type="ARBA" id="ARBA00022692"/>
    </source>
</evidence>
<keyword evidence="10" id="KW-1185">Reference proteome</keyword>
<dbReference type="InterPro" id="IPR003599">
    <property type="entry name" value="Ig_sub"/>
</dbReference>
<dbReference type="InterPro" id="IPR051117">
    <property type="entry name" value="TRG_var/const_region"/>
</dbReference>
<dbReference type="Pfam" id="PF07654">
    <property type="entry name" value="C1-set"/>
    <property type="match status" value="1"/>
</dbReference>
<reference evidence="9" key="2">
    <citation type="submission" date="2025-09" db="UniProtKB">
        <authorList>
            <consortium name="Ensembl"/>
        </authorList>
    </citation>
    <scope>IDENTIFICATION</scope>
</reference>
<dbReference type="InterPro" id="IPR036179">
    <property type="entry name" value="Ig-like_dom_sf"/>
</dbReference>
<dbReference type="SUPFAM" id="SSF48726">
    <property type="entry name" value="Immunoglobulin"/>
    <property type="match status" value="2"/>
</dbReference>
<keyword evidence="6" id="KW-0393">Immunoglobulin domain</keyword>
<evidence type="ECO:0000256" key="4">
    <source>
        <dbReference type="ARBA" id="ARBA00023136"/>
    </source>
</evidence>
<dbReference type="AlphaFoldDB" id="A0A8B9FWB9"/>
<comment type="subcellular location">
    <subcellularLocation>
        <location evidence="1">Membrane</location>
    </subcellularLocation>
</comment>
<dbReference type="PROSITE" id="PS50835">
    <property type="entry name" value="IG_LIKE"/>
    <property type="match status" value="2"/>
</dbReference>
<dbReference type="SMART" id="SM00406">
    <property type="entry name" value="IGv"/>
    <property type="match status" value="1"/>
</dbReference>
<evidence type="ECO:0000259" key="8">
    <source>
        <dbReference type="PROSITE" id="PS50835"/>
    </source>
</evidence>